<sequence length="231" mass="27274">MTSNQLVLFDGDEDRVKFFDDIEQLTKIPSNCKFYIFCNEPQNLQDKILFNLAHIPPVYIRSSSDDQGIQHFLANEIQNYSFILIICGSNPSYSQEFPKIWKQYGRGKLFVRKANNPSEINLKDILNILKQHKTKPNNNVEIMLDYPCIHCGQTFHSNDDLQKHFNINHLQSRKMDMYIDSETYMSSRKKSNGNDMAFMQYELKCLLCNEDFNNRQDLKTHMRKVHPFDDE</sequence>
<dbReference type="GO" id="GO:0008270">
    <property type="term" value="F:zinc ion binding"/>
    <property type="evidence" value="ECO:0007669"/>
    <property type="project" value="UniProtKB-KW"/>
</dbReference>
<dbReference type="InterPro" id="IPR013087">
    <property type="entry name" value="Znf_C2H2_type"/>
</dbReference>
<feature type="domain" description="C2H2-type" evidence="2">
    <location>
        <begin position="203"/>
        <end position="231"/>
    </location>
</feature>
<protein>
    <recommendedName>
        <fullName evidence="2">C2H2-type domain-containing protein</fullName>
    </recommendedName>
</protein>
<dbReference type="EMBL" id="CAJNON010000687">
    <property type="protein sequence ID" value="CAF1354669.1"/>
    <property type="molecule type" value="Genomic_DNA"/>
</dbReference>
<keyword evidence="1" id="KW-0862">Zinc</keyword>
<dbReference type="EMBL" id="CAJOAY010000506">
    <property type="protein sequence ID" value="CAF3680457.1"/>
    <property type="molecule type" value="Genomic_DNA"/>
</dbReference>
<feature type="domain" description="C2H2-type" evidence="2">
    <location>
        <begin position="146"/>
        <end position="174"/>
    </location>
</feature>
<dbReference type="Gene3D" id="3.30.160.60">
    <property type="entry name" value="Classic Zinc Finger"/>
    <property type="match status" value="1"/>
</dbReference>
<dbReference type="SMART" id="SM00355">
    <property type="entry name" value="ZnF_C2H2"/>
    <property type="match status" value="2"/>
</dbReference>
<reference evidence="3" key="1">
    <citation type="submission" date="2021-02" db="EMBL/GenBank/DDBJ databases">
        <authorList>
            <person name="Nowell W R."/>
        </authorList>
    </citation>
    <scope>NUCLEOTIDE SEQUENCE</scope>
</reference>
<dbReference type="PROSITE" id="PS00028">
    <property type="entry name" value="ZINC_FINGER_C2H2_1"/>
    <property type="match status" value="2"/>
</dbReference>
<evidence type="ECO:0000313" key="4">
    <source>
        <dbReference type="EMBL" id="CAF3680457.1"/>
    </source>
</evidence>
<organism evidence="3 5">
    <name type="scientific">Adineta steineri</name>
    <dbReference type="NCBI Taxonomy" id="433720"/>
    <lineage>
        <taxon>Eukaryota</taxon>
        <taxon>Metazoa</taxon>
        <taxon>Spiralia</taxon>
        <taxon>Gnathifera</taxon>
        <taxon>Rotifera</taxon>
        <taxon>Eurotatoria</taxon>
        <taxon>Bdelloidea</taxon>
        <taxon>Adinetida</taxon>
        <taxon>Adinetidae</taxon>
        <taxon>Adineta</taxon>
    </lineage>
</organism>
<gene>
    <name evidence="4" type="ORF">OKA104_LOCUS11083</name>
    <name evidence="3" type="ORF">VCS650_LOCUS33966</name>
</gene>
<proteinExistence type="predicted"/>
<dbReference type="SUPFAM" id="SSF57667">
    <property type="entry name" value="beta-beta-alpha zinc fingers"/>
    <property type="match status" value="1"/>
</dbReference>
<accession>A0A815HMR4</accession>
<dbReference type="Proteomes" id="UP000663891">
    <property type="component" value="Unassembled WGS sequence"/>
</dbReference>
<dbReference type="Pfam" id="PF13894">
    <property type="entry name" value="zf-C2H2_4"/>
    <property type="match status" value="1"/>
</dbReference>
<evidence type="ECO:0000259" key="2">
    <source>
        <dbReference type="PROSITE" id="PS50157"/>
    </source>
</evidence>
<dbReference type="Proteomes" id="UP000663881">
    <property type="component" value="Unassembled WGS sequence"/>
</dbReference>
<dbReference type="InterPro" id="IPR036236">
    <property type="entry name" value="Znf_C2H2_sf"/>
</dbReference>
<evidence type="ECO:0000313" key="5">
    <source>
        <dbReference type="Proteomes" id="UP000663891"/>
    </source>
</evidence>
<dbReference type="PROSITE" id="PS50157">
    <property type="entry name" value="ZINC_FINGER_C2H2_2"/>
    <property type="match status" value="2"/>
</dbReference>
<evidence type="ECO:0000256" key="1">
    <source>
        <dbReference type="PROSITE-ProRule" id="PRU00042"/>
    </source>
</evidence>
<keyword evidence="1" id="KW-0863">Zinc-finger</keyword>
<evidence type="ECO:0000313" key="3">
    <source>
        <dbReference type="EMBL" id="CAF1354669.1"/>
    </source>
</evidence>
<comment type="caution">
    <text evidence="3">The sequence shown here is derived from an EMBL/GenBank/DDBJ whole genome shotgun (WGS) entry which is preliminary data.</text>
</comment>
<name>A0A815HMR4_9BILA</name>
<dbReference type="AlphaFoldDB" id="A0A815HMR4"/>
<dbReference type="OrthoDB" id="10030648at2759"/>
<keyword evidence="1" id="KW-0479">Metal-binding</keyword>